<dbReference type="AlphaFoldDB" id="A0A512DS96"/>
<organism evidence="4 5">
    <name type="scientific">Skermanella aerolata</name>
    <dbReference type="NCBI Taxonomy" id="393310"/>
    <lineage>
        <taxon>Bacteria</taxon>
        <taxon>Pseudomonadati</taxon>
        <taxon>Pseudomonadota</taxon>
        <taxon>Alphaproteobacteria</taxon>
        <taxon>Rhodospirillales</taxon>
        <taxon>Azospirillaceae</taxon>
        <taxon>Skermanella</taxon>
    </lineage>
</organism>
<dbReference type="RefSeq" id="WP_052831509.1">
    <property type="nucleotide sequence ID" value="NZ_BJYZ01000015.1"/>
</dbReference>
<evidence type="ECO:0000256" key="1">
    <source>
        <dbReference type="ARBA" id="ARBA00010692"/>
    </source>
</evidence>
<keyword evidence="2 3" id="KW-0472">Membrane</keyword>
<dbReference type="PANTHER" id="PTHR34295">
    <property type="entry name" value="BIOTIN TRANSPORTER BIOY"/>
    <property type="match status" value="1"/>
</dbReference>
<feature type="transmembrane region" description="Helical" evidence="3">
    <location>
        <begin position="21"/>
        <end position="39"/>
    </location>
</feature>
<evidence type="ECO:0000256" key="2">
    <source>
        <dbReference type="PIRNR" id="PIRNR016661"/>
    </source>
</evidence>
<evidence type="ECO:0000256" key="3">
    <source>
        <dbReference type="SAM" id="Phobius"/>
    </source>
</evidence>
<dbReference type="Gene3D" id="1.10.1760.20">
    <property type="match status" value="1"/>
</dbReference>
<keyword evidence="3" id="KW-1133">Transmembrane helix</keyword>
<evidence type="ECO:0000313" key="5">
    <source>
        <dbReference type="Proteomes" id="UP000321523"/>
    </source>
</evidence>
<gene>
    <name evidence="4" type="ORF">SAE02_35010</name>
</gene>
<keyword evidence="2" id="KW-0813">Transport</keyword>
<dbReference type="Proteomes" id="UP000321523">
    <property type="component" value="Unassembled WGS sequence"/>
</dbReference>
<feature type="transmembrane region" description="Helical" evidence="3">
    <location>
        <begin position="73"/>
        <end position="96"/>
    </location>
</feature>
<evidence type="ECO:0000313" key="4">
    <source>
        <dbReference type="EMBL" id="GEO39353.1"/>
    </source>
</evidence>
<reference evidence="4 5" key="1">
    <citation type="submission" date="2019-07" db="EMBL/GenBank/DDBJ databases">
        <title>Whole genome shotgun sequence of Skermanella aerolata NBRC 106429.</title>
        <authorList>
            <person name="Hosoyama A."/>
            <person name="Uohara A."/>
            <person name="Ohji S."/>
            <person name="Ichikawa N."/>
        </authorList>
    </citation>
    <scope>NUCLEOTIDE SEQUENCE [LARGE SCALE GENOMIC DNA]</scope>
    <source>
        <strain evidence="4 5">NBRC 106429</strain>
    </source>
</reference>
<dbReference type="InterPro" id="IPR003784">
    <property type="entry name" value="BioY"/>
</dbReference>
<feature type="transmembrane region" description="Helical" evidence="3">
    <location>
        <begin position="159"/>
        <end position="181"/>
    </location>
</feature>
<accession>A0A512DS96</accession>
<feature type="transmembrane region" description="Helical" evidence="3">
    <location>
        <begin position="102"/>
        <end position="119"/>
    </location>
</feature>
<dbReference type="GO" id="GO:0005886">
    <property type="term" value="C:plasma membrane"/>
    <property type="evidence" value="ECO:0007669"/>
    <property type="project" value="UniProtKB-SubCell"/>
</dbReference>
<feature type="transmembrane region" description="Helical" evidence="3">
    <location>
        <begin position="45"/>
        <end position="66"/>
    </location>
</feature>
<name>A0A512DS96_9PROT</name>
<dbReference type="PIRSF" id="PIRSF016661">
    <property type="entry name" value="BioY"/>
    <property type="match status" value="1"/>
</dbReference>
<comment type="similarity">
    <text evidence="1 2">Belongs to the BioY family.</text>
</comment>
<dbReference type="EMBL" id="BJYZ01000015">
    <property type="protein sequence ID" value="GEO39353.1"/>
    <property type="molecule type" value="Genomic_DNA"/>
</dbReference>
<proteinExistence type="inferred from homology"/>
<dbReference type="PANTHER" id="PTHR34295:SF1">
    <property type="entry name" value="BIOTIN TRANSPORTER BIOY"/>
    <property type="match status" value="1"/>
</dbReference>
<keyword evidence="2" id="KW-1003">Cell membrane</keyword>
<comment type="subcellular location">
    <subcellularLocation>
        <location evidence="2">Cell membrane</location>
        <topology evidence="2">Multi-pass membrane protein</topology>
    </subcellularLocation>
</comment>
<comment type="caution">
    <text evidence="4">The sequence shown here is derived from an EMBL/GenBank/DDBJ whole genome shotgun (WGS) entry which is preliminary data.</text>
</comment>
<keyword evidence="3" id="KW-0812">Transmembrane</keyword>
<dbReference type="Pfam" id="PF02632">
    <property type="entry name" value="BioY"/>
    <property type="match status" value="1"/>
</dbReference>
<sequence length="198" mass="20286">MTSLSATHPTLLNTLAPGNGLIRSAGFAIAGSLLLALAAKAQVPFWPVPMTLQSLAIMMIGMAYGSRLAMATVLLYLAEGLAGLPVFAGAGAGFAYMTGPTAGYLVGFVMAAGLIGWLAERGWDRSPVKALAAMSVGHVLLFIPGVAWLAVLFGAEKAIAVGLTPFIAATLLKTALGAALMQASWMVVARRSQGRIDG</sequence>
<keyword evidence="5" id="KW-1185">Reference proteome</keyword>
<protein>
    <recommendedName>
        <fullName evidence="2">Biotin transporter</fullName>
    </recommendedName>
</protein>
<dbReference type="GO" id="GO:0015225">
    <property type="term" value="F:biotin transmembrane transporter activity"/>
    <property type="evidence" value="ECO:0007669"/>
    <property type="project" value="UniProtKB-UniRule"/>
</dbReference>
<dbReference type="OrthoDB" id="9803495at2"/>
<feature type="transmembrane region" description="Helical" evidence="3">
    <location>
        <begin position="131"/>
        <end position="153"/>
    </location>
</feature>